<gene>
    <name evidence="3" type="ORF">Cvel_427</name>
</gene>
<accession>A0A0G4FKI0</accession>
<feature type="compositionally biased region" description="Basic and acidic residues" evidence="1">
    <location>
        <begin position="510"/>
        <end position="521"/>
    </location>
</feature>
<keyword evidence="2" id="KW-0812">Transmembrane</keyword>
<evidence type="ECO:0000256" key="2">
    <source>
        <dbReference type="SAM" id="Phobius"/>
    </source>
</evidence>
<feature type="region of interest" description="Disordered" evidence="1">
    <location>
        <begin position="380"/>
        <end position="596"/>
    </location>
</feature>
<keyword evidence="2" id="KW-0472">Membrane</keyword>
<dbReference type="EMBL" id="CDMZ01000441">
    <property type="protein sequence ID" value="CEM14414.1"/>
    <property type="molecule type" value="Genomic_DNA"/>
</dbReference>
<feature type="compositionally biased region" description="Low complexity" evidence="1">
    <location>
        <begin position="554"/>
        <end position="563"/>
    </location>
</feature>
<feature type="transmembrane region" description="Helical" evidence="2">
    <location>
        <begin position="169"/>
        <end position="189"/>
    </location>
</feature>
<dbReference type="VEuPathDB" id="CryptoDB:Cvel_427"/>
<feature type="compositionally biased region" description="Polar residues" evidence="1">
    <location>
        <begin position="585"/>
        <end position="596"/>
    </location>
</feature>
<keyword evidence="2" id="KW-1133">Transmembrane helix</keyword>
<feature type="transmembrane region" description="Helical" evidence="2">
    <location>
        <begin position="109"/>
        <end position="131"/>
    </location>
</feature>
<dbReference type="AlphaFoldDB" id="A0A0G4FKI0"/>
<feature type="compositionally biased region" description="Basic and acidic residues" evidence="1">
    <location>
        <begin position="426"/>
        <end position="452"/>
    </location>
</feature>
<sequence length="596" mass="64740">MRSLVADGGGEGRTGGLEASDLCSPAKTMAAMAMCCFDLWGLLILWWALMTWRGRRTLGMVTTQLQKLLCFPVTLHSIVMLCQFALFLQCPNFSGEEGKPAMVYRLTRITLSTLAATVSFAILSLLSRGLFVSRFQLSRKQGVTAATLIVAVYMLESSDNFRIIPWRQLMLWIRVAAYTGLCGHLLFVCRRTYLFLRTRLLFSSVTRLTRFQPALAAKTAMIRDLGVAIVVWYFLDVCLGTFLFSALKVQGSPSPLPSYLDPSSIEQLEDSPLGFGLRGIANVVLWSSVIIIFRPRPHIPYFSLVQYNEPVVPLVPLYSASVVGGPAPDPETGHDRTSRGSAGGTEPQTYTARALIQSIIRTGCLPPSPPLPLVVIVNPPFPKPDSVREKRKASDEQGDSEEPPGPSEDRLRQSLFSPEENGGGAERPEARREEGEKHDEENPPDRPTRQADRLLNVPPNAATSASAGILRGSFSDSVASFGPGGGTYSICLGQPVFPLPPRPSTAVQTSRDHAQAERGDHPGSGGGRLVAPLDPDEDVPSPAESDEEKEEEAAVAPEAARGASNLRPGRGGEELAGPREDTFFTPISSSRQLEQQ</sequence>
<feature type="transmembrane region" description="Helical" evidence="2">
    <location>
        <begin position="143"/>
        <end position="163"/>
    </location>
</feature>
<organism evidence="3">
    <name type="scientific">Chromera velia CCMP2878</name>
    <dbReference type="NCBI Taxonomy" id="1169474"/>
    <lineage>
        <taxon>Eukaryota</taxon>
        <taxon>Sar</taxon>
        <taxon>Alveolata</taxon>
        <taxon>Colpodellida</taxon>
        <taxon>Chromeraceae</taxon>
        <taxon>Chromera</taxon>
    </lineage>
</organism>
<feature type="transmembrane region" description="Helical" evidence="2">
    <location>
        <begin position="69"/>
        <end position="89"/>
    </location>
</feature>
<feature type="transmembrane region" description="Helical" evidence="2">
    <location>
        <begin position="29"/>
        <end position="49"/>
    </location>
</feature>
<protein>
    <submittedName>
        <fullName evidence="3">Uncharacterized protein</fullName>
    </submittedName>
</protein>
<feature type="compositionally biased region" description="Basic and acidic residues" evidence="1">
    <location>
        <begin position="570"/>
        <end position="582"/>
    </location>
</feature>
<reference evidence="3" key="1">
    <citation type="submission" date="2014-11" db="EMBL/GenBank/DDBJ databases">
        <authorList>
            <person name="Otto D Thomas"/>
            <person name="Naeem Raeece"/>
        </authorList>
    </citation>
    <scope>NUCLEOTIDE SEQUENCE</scope>
</reference>
<feature type="compositionally biased region" description="Acidic residues" evidence="1">
    <location>
        <begin position="534"/>
        <end position="553"/>
    </location>
</feature>
<feature type="compositionally biased region" description="Basic and acidic residues" evidence="1">
    <location>
        <begin position="385"/>
        <end position="395"/>
    </location>
</feature>
<evidence type="ECO:0000256" key="1">
    <source>
        <dbReference type="SAM" id="MobiDB-lite"/>
    </source>
</evidence>
<feature type="transmembrane region" description="Helical" evidence="2">
    <location>
        <begin position="225"/>
        <end position="247"/>
    </location>
</feature>
<name>A0A0G4FKI0_9ALVE</name>
<evidence type="ECO:0000313" key="3">
    <source>
        <dbReference type="EMBL" id="CEM14414.1"/>
    </source>
</evidence>
<feature type="region of interest" description="Disordered" evidence="1">
    <location>
        <begin position="325"/>
        <end position="348"/>
    </location>
</feature>
<proteinExistence type="predicted"/>